<dbReference type="Proteomes" id="UP000247702">
    <property type="component" value="Unassembled WGS sequence"/>
</dbReference>
<keyword evidence="3" id="KW-1185">Reference proteome</keyword>
<dbReference type="EMBL" id="BEXD01001624">
    <property type="protein sequence ID" value="GBB94985.1"/>
    <property type="molecule type" value="Genomic_DNA"/>
</dbReference>
<name>A0A2Z6QZC8_9GLOM</name>
<sequence>MDKTLDYSGPSKLGKRPSNIITCDHNITFAEISFTDIIVTNNRGGRRAERSSTRILYDYENTTNEQWNEYKRHLNSLLEKYNAYSYIEIHRQNENTLNKLWDIICSCKQQAALKHILHKKIEGNKTNINRNYKEMEDSSKERKDLLYIKSIMRKLHKNELKGKKLLNVTKGIKTFNQHYETNISDITENTDWHTWKCETRNWLKIVRRVIKIKDKAIKEATIKKRIEKRNSMITKNQRKMINSILDKTYSKINLDRICVTTITQEEILLNSKEEVKSEAINTFSSSFRLRNHKFENLSKQWKEIYEPKKDIDLKIYEHLNNKPTEQKWHEMLKTTNDKSALTSILSKHTILKGPNYAGLPGESISTPLAIINGILEDVCEENKTLWIVSQDMVKAFDSVDQDHHNVRLN</sequence>
<dbReference type="EMBL" id="BEXD01001624">
    <property type="protein sequence ID" value="GBB94989.1"/>
    <property type="molecule type" value="Genomic_DNA"/>
</dbReference>
<evidence type="ECO:0000313" key="1">
    <source>
        <dbReference type="EMBL" id="GBB94985.1"/>
    </source>
</evidence>
<evidence type="ECO:0000313" key="3">
    <source>
        <dbReference type="Proteomes" id="UP000247702"/>
    </source>
</evidence>
<gene>
    <name evidence="1" type="ORF">RclHR1_02460005</name>
    <name evidence="2" type="ORF">RclHR1_02460009</name>
</gene>
<reference evidence="1 3" key="1">
    <citation type="submission" date="2017-11" db="EMBL/GenBank/DDBJ databases">
        <title>The genome of Rhizophagus clarus HR1 reveals common genetic basis of auxotrophy among arbuscular mycorrhizal fungi.</title>
        <authorList>
            <person name="Kobayashi Y."/>
        </authorList>
    </citation>
    <scope>NUCLEOTIDE SEQUENCE [LARGE SCALE GENOMIC DNA]</scope>
    <source>
        <strain evidence="1 3">HR1</strain>
    </source>
</reference>
<evidence type="ECO:0008006" key="4">
    <source>
        <dbReference type="Google" id="ProtNLM"/>
    </source>
</evidence>
<accession>A0A2Z6QZC8</accession>
<protein>
    <recommendedName>
        <fullName evidence="4">Reverse transcriptase domain-containing protein</fullName>
    </recommendedName>
</protein>
<proteinExistence type="predicted"/>
<dbReference type="STRING" id="94130.A0A2Z6QZC8"/>
<evidence type="ECO:0000313" key="2">
    <source>
        <dbReference type="EMBL" id="GBB94989.1"/>
    </source>
</evidence>
<organism evidence="1 3">
    <name type="scientific">Rhizophagus clarus</name>
    <dbReference type="NCBI Taxonomy" id="94130"/>
    <lineage>
        <taxon>Eukaryota</taxon>
        <taxon>Fungi</taxon>
        <taxon>Fungi incertae sedis</taxon>
        <taxon>Mucoromycota</taxon>
        <taxon>Glomeromycotina</taxon>
        <taxon>Glomeromycetes</taxon>
        <taxon>Glomerales</taxon>
        <taxon>Glomeraceae</taxon>
        <taxon>Rhizophagus</taxon>
    </lineage>
</organism>
<dbReference type="AlphaFoldDB" id="A0A2Z6QZC8"/>
<comment type="caution">
    <text evidence="1">The sequence shown here is derived from an EMBL/GenBank/DDBJ whole genome shotgun (WGS) entry which is preliminary data.</text>
</comment>